<feature type="transmembrane region" description="Helical" evidence="1">
    <location>
        <begin position="210"/>
        <end position="232"/>
    </location>
</feature>
<evidence type="ECO:0000313" key="2">
    <source>
        <dbReference type="EMBL" id="RKW71564.1"/>
    </source>
</evidence>
<sequence>MNFSAWFSDALARTRPDAAPEWGSWAWIAAGIAAVLIAVPLLWLMTRPVVTIVHELGHAIIGILLGRRFSGFVVNSNMSGHAVTRGKSRGAGLVLSTWAGYPAPAVVGAVLIQASLSGWSPVVLGIGAGLLTVSLLFCRSWHTVWVVLVAAAISASAWWWAPAELQQGLVLGLGLVLLIGAWRHLGAVIRGGGRGDDPGALATATRVPAGLWIASFVLVLGACTAWAARAIFGAVSP</sequence>
<feature type="transmembrane region" description="Helical" evidence="1">
    <location>
        <begin position="118"/>
        <end position="137"/>
    </location>
</feature>
<dbReference type="RefSeq" id="WP_121483827.1">
    <property type="nucleotide sequence ID" value="NZ_QQXL01000001.1"/>
</dbReference>
<feature type="transmembrane region" description="Helical" evidence="1">
    <location>
        <begin position="144"/>
        <end position="161"/>
    </location>
</feature>
<accession>A0A496PMA0</accession>
<comment type="caution">
    <text evidence="2">The sequence shown here is derived from an EMBL/GenBank/DDBJ whole genome shotgun (WGS) entry which is preliminary data.</text>
</comment>
<keyword evidence="3" id="KW-1185">Reference proteome</keyword>
<feature type="transmembrane region" description="Helical" evidence="1">
    <location>
        <begin position="91"/>
        <end position="112"/>
    </location>
</feature>
<dbReference type="Proteomes" id="UP000273119">
    <property type="component" value="Unassembled WGS sequence"/>
</dbReference>
<evidence type="ECO:0000256" key="1">
    <source>
        <dbReference type="SAM" id="Phobius"/>
    </source>
</evidence>
<dbReference type="AlphaFoldDB" id="A0A496PMA0"/>
<dbReference type="InterPro" id="IPR049500">
    <property type="entry name" value="Peptidase_M50B-like"/>
</dbReference>
<keyword evidence="1" id="KW-0472">Membrane</keyword>
<proteinExistence type="predicted"/>
<protein>
    <submittedName>
        <fullName evidence="2">M50 family peptidase</fullName>
    </submittedName>
</protein>
<gene>
    <name evidence="2" type="ORF">DWQ67_01585</name>
</gene>
<evidence type="ECO:0000313" key="3">
    <source>
        <dbReference type="Proteomes" id="UP000273119"/>
    </source>
</evidence>
<name>A0A496PMA0_9MICC</name>
<feature type="transmembrane region" description="Helical" evidence="1">
    <location>
        <begin position="167"/>
        <end position="189"/>
    </location>
</feature>
<reference evidence="2 3" key="1">
    <citation type="submission" date="2018-07" db="EMBL/GenBank/DDBJ databases">
        <title>Arthrobacter sp. nov., isolated from raw cow's milk with high bacterial count.</title>
        <authorList>
            <person name="Hahne J."/>
            <person name="Isele D."/>
            <person name="Lipski A."/>
        </authorList>
    </citation>
    <scope>NUCLEOTIDE SEQUENCE [LARGE SCALE GENOMIC DNA]</scope>
    <source>
        <strain evidence="2 3">JZ R-183</strain>
    </source>
</reference>
<dbReference type="EMBL" id="QQXL01000001">
    <property type="protein sequence ID" value="RKW71564.1"/>
    <property type="molecule type" value="Genomic_DNA"/>
</dbReference>
<feature type="transmembrane region" description="Helical" evidence="1">
    <location>
        <begin position="25"/>
        <end position="44"/>
    </location>
</feature>
<organism evidence="2 3">
    <name type="scientific">Galactobacter caseinivorans</name>
    <dbReference type="NCBI Taxonomy" id="2676123"/>
    <lineage>
        <taxon>Bacteria</taxon>
        <taxon>Bacillati</taxon>
        <taxon>Actinomycetota</taxon>
        <taxon>Actinomycetes</taxon>
        <taxon>Micrococcales</taxon>
        <taxon>Micrococcaceae</taxon>
        <taxon>Galactobacter</taxon>
    </lineage>
</organism>
<keyword evidence="1" id="KW-0812">Transmembrane</keyword>
<keyword evidence="1" id="KW-1133">Transmembrane helix</keyword>
<dbReference type="Pfam" id="PF13398">
    <property type="entry name" value="Peptidase_M50B"/>
    <property type="match status" value="1"/>
</dbReference>